<sequence>MSTTLPLFPLGSVLFPGMTMALHVFEDRYLTLVNDLLSLPADQPRRFGVVGITLGHEVGEKAAHQWADVGCTAEISTVQRRPNSSVDLVVTGVERFRAVEWLAPDGTTPYLRAQTVPLAEEVGEEAEVWRERAAHHFAVYLERLDRIGIIVADDTDLPKDPVAASYALADAIVLDMPDKQALLEADSAAERLARAVELLRRENRVLSALRLLPAGRFPHQVINLN</sequence>
<dbReference type="PANTHER" id="PTHR46732:SF8">
    <property type="entry name" value="ATP-DEPENDENT PROTEASE LA (LON) DOMAIN PROTEIN"/>
    <property type="match status" value="1"/>
</dbReference>
<dbReference type="Proteomes" id="UP000014184">
    <property type="component" value="Unassembled WGS sequence"/>
</dbReference>
<dbReference type="Pfam" id="PF02190">
    <property type="entry name" value="LON_substr_bdg"/>
    <property type="match status" value="1"/>
</dbReference>
<dbReference type="AlphaFoldDB" id="A0A9P2TBB3"/>
<dbReference type="RefSeq" id="WP_011291596.1">
    <property type="nucleotide sequence ID" value="NZ_AOSG01000028.1"/>
</dbReference>
<evidence type="ECO:0000313" key="3">
    <source>
        <dbReference type="EMBL" id="EOR71743.1"/>
    </source>
</evidence>
<dbReference type="InterPro" id="IPR015947">
    <property type="entry name" value="PUA-like_sf"/>
</dbReference>
<gene>
    <name evidence="3" type="ORF">TM51_06157</name>
</gene>
<keyword evidence="1" id="KW-0175">Coiled coil</keyword>
<dbReference type="Gene3D" id="2.30.130.40">
    <property type="entry name" value="LON domain-like"/>
    <property type="match status" value="1"/>
</dbReference>
<feature type="coiled-coil region" evidence="1">
    <location>
        <begin position="182"/>
        <end position="209"/>
    </location>
</feature>
<organism evidence="3 4">
    <name type="scientific">Thermobifida fusca TM51</name>
    <dbReference type="NCBI Taxonomy" id="1169414"/>
    <lineage>
        <taxon>Bacteria</taxon>
        <taxon>Bacillati</taxon>
        <taxon>Actinomycetota</taxon>
        <taxon>Actinomycetes</taxon>
        <taxon>Streptosporangiales</taxon>
        <taxon>Nocardiopsidaceae</taxon>
        <taxon>Thermobifida</taxon>
    </lineage>
</organism>
<accession>A0A9P2TBB3</accession>
<evidence type="ECO:0000256" key="1">
    <source>
        <dbReference type="SAM" id="Coils"/>
    </source>
</evidence>
<keyword evidence="4" id="KW-1185">Reference proteome</keyword>
<evidence type="ECO:0000313" key="4">
    <source>
        <dbReference type="Proteomes" id="UP000014184"/>
    </source>
</evidence>
<proteinExistence type="predicted"/>
<name>A0A9P2TBB3_THEFU</name>
<dbReference type="PANTHER" id="PTHR46732">
    <property type="entry name" value="ATP-DEPENDENT PROTEASE LA (LON) DOMAIN PROTEIN"/>
    <property type="match status" value="1"/>
</dbReference>
<dbReference type="EMBL" id="AOSG01000028">
    <property type="protein sequence ID" value="EOR71743.1"/>
    <property type="molecule type" value="Genomic_DNA"/>
</dbReference>
<dbReference type="SMART" id="SM00464">
    <property type="entry name" value="LON"/>
    <property type="match status" value="1"/>
</dbReference>
<protein>
    <submittedName>
        <fullName evidence="3">Peptidase S16, lon N-terminal</fullName>
    </submittedName>
</protein>
<dbReference type="Gene3D" id="1.20.58.1480">
    <property type="match status" value="1"/>
</dbReference>
<dbReference type="PROSITE" id="PS51787">
    <property type="entry name" value="LON_N"/>
    <property type="match status" value="1"/>
</dbReference>
<feature type="domain" description="Lon N-terminal" evidence="2">
    <location>
        <begin position="2"/>
        <end position="203"/>
    </location>
</feature>
<dbReference type="SUPFAM" id="SSF88697">
    <property type="entry name" value="PUA domain-like"/>
    <property type="match status" value="1"/>
</dbReference>
<comment type="caution">
    <text evidence="3">The sequence shown here is derived from an EMBL/GenBank/DDBJ whole genome shotgun (WGS) entry which is preliminary data.</text>
</comment>
<reference evidence="3 4" key="1">
    <citation type="journal article" date="2013" name="Genome Announc.">
        <title>Draft Genome Sequence of the Lignocellulose Decomposer Thermobifida fusca Strain TM51.</title>
        <authorList>
            <person name="Toth A."/>
            <person name="Barna T."/>
            <person name="Nagy I."/>
            <person name="Horvath B."/>
            <person name="Nagy I."/>
            <person name="Tancsics A."/>
            <person name="Kriszt B."/>
            <person name="Baka E."/>
            <person name="Fekete C."/>
            <person name="Kukolya J."/>
        </authorList>
    </citation>
    <scope>NUCLEOTIDE SEQUENCE [LARGE SCALE GENOMIC DNA]</scope>
    <source>
        <strain evidence="3 4">TM51</strain>
    </source>
</reference>
<dbReference type="InterPro" id="IPR046336">
    <property type="entry name" value="Lon_prtase_N_sf"/>
</dbReference>
<evidence type="ECO:0000259" key="2">
    <source>
        <dbReference type="PROSITE" id="PS51787"/>
    </source>
</evidence>
<dbReference type="InterPro" id="IPR003111">
    <property type="entry name" value="Lon_prtase_N"/>
</dbReference>